<organism evidence="1 2">
    <name type="scientific">Nelumbo nucifera</name>
    <name type="common">Sacred lotus</name>
    <dbReference type="NCBI Taxonomy" id="4432"/>
    <lineage>
        <taxon>Eukaryota</taxon>
        <taxon>Viridiplantae</taxon>
        <taxon>Streptophyta</taxon>
        <taxon>Embryophyta</taxon>
        <taxon>Tracheophyta</taxon>
        <taxon>Spermatophyta</taxon>
        <taxon>Magnoliopsida</taxon>
        <taxon>Proteales</taxon>
        <taxon>Nelumbonaceae</taxon>
        <taxon>Nelumbo</taxon>
    </lineage>
</organism>
<dbReference type="PANTHER" id="PTHR31972">
    <property type="entry name" value="EXPRESSED PROTEIN"/>
    <property type="match status" value="1"/>
</dbReference>
<gene>
    <name evidence="1" type="ORF">HUJ06_025577</name>
</gene>
<dbReference type="Proteomes" id="UP000607653">
    <property type="component" value="Unassembled WGS sequence"/>
</dbReference>
<accession>A0A822XR89</accession>
<dbReference type="AlphaFoldDB" id="A0A822XR89"/>
<name>A0A822XR89_NELNU</name>
<evidence type="ECO:0000313" key="1">
    <source>
        <dbReference type="EMBL" id="DAD24114.1"/>
    </source>
</evidence>
<comment type="caution">
    <text evidence="1">The sequence shown here is derived from an EMBL/GenBank/DDBJ whole genome shotgun (WGS) entry which is preliminary data.</text>
</comment>
<reference evidence="1 2" key="1">
    <citation type="journal article" date="2020" name="Mol. Biol. Evol.">
        <title>Distinct Expression and Methylation Patterns for Genes with Different Fates following a Single Whole-Genome Duplication in Flowering Plants.</title>
        <authorList>
            <person name="Shi T."/>
            <person name="Rahmani R.S."/>
            <person name="Gugger P.F."/>
            <person name="Wang M."/>
            <person name="Li H."/>
            <person name="Zhang Y."/>
            <person name="Li Z."/>
            <person name="Wang Q."/>
            <person name="Van de Peer Y."/>
            <person name="Marchal K."/>
            <person name="Chen J."/>
        </authorList>
    </citation>
    <scope>NUCLEOTIDE SEQUENCE [LARGE SCALE GENOMIC DNA]</scope>
    <source>
        <tissue evidence="1">Leaf</tissue>
    </source>
</reference>
<dbReference type="PANTHER" id="PTHR31972:SF48">
    <property type="entry name" value="OS04G0407500 PROTEIN"/>
    <property type="match status" value="1"/>
</dbReference>
<keyword evidence="2" id="KW-1185">Reference proteome</keyword>
<dbReference type="EMBL" id="DUZY01000001">
    <property type="protein sequence ID" value="DAD24114.1"/>
    <property type="molecule type" value="Genomic_DNA"/>
</dbReference>
<dbReference type="InterPro" id="IPR008586">
    <property type="entry name" value="DUF868_pln"/>
</dbReference>
<dbReference type="Pfam" id="PF05910">
    <property type="entry name" value="DUF868"/>
    <property type="match status" value="1"/>
</dbReference>
<sequence length="81" mass="9169">MGEEVVCKKFKAVFSVAQFSLVSQTEHFSGNPLYSTKAQFCDTRTAQDTLIRCSGENKGLKSPVLLVYIDKKKVIRVKRLR</sequence>
<proteinExistence type="predicted"/>
<protein>
    <submittedName>
        <fullName evidence="1">Uncharacterized protein</fullName>
    </submittedName>
</protein>
<evidence type="ECO:0000313" key="2">
    <source>
        <dbReference type="Proteomes" id="UP000607653"/>
    </source>
</evidence>